<organism evidence="1 2">
    <name type="scientific">Lophium mytilinum</name>
    <dbReference type="NCBI Taxonomy" id="390894"/>
    <lineage>
        <taxon>Eukaryota</taxon>
        <taxon>Fungi</taxon>
        <taxon>Dikarya</taxon>
        <taxon>Ascomycota</taxon>
        <taxon>Pezizomycotina</taxon>
        <taxon>Dothideomycetes</taxon>
        <taxon>Pleosporomycetidae</taxon>
        <taxon>Mytilinidiales</taxon>
        <taxon>Mytilinidiaceae</taxon>
        <taxon>Lophium</taxon>
    </lineage>
</organism>
<protein>
    <submittedName>
        <fullName evidence="1">Uncharacterized protein</fullName>
    </submittedName>
</protein>
<sequence length="164" mass="17818">MQIFITNTTSSPLALVPAYHHSPAPNGQRSDTISWQSRHRDGLGCGDDAAATVTRCQRHSGWGAKQNMAGERFASLALHAEAKPSSTTCWPVRGNTLRLCRGRLRVRMANTWYKAVAIEAAQRPERVVDIWLGRLLTSTQCTVSLGHGGCTCNMPVSLGFSAVI</sequence>
<gene>
    <name evidence="1" type="ORF">BU16DRAFT_330170</name>
</gene>
<dbReference type="AlphaFoldDB" id="A0A6A6R0Q5"/>
<proteinExistence type="predicted"/>
<name>A0A6A6R0Q5_9PEZI</name>
<reference evidence="1" key="1">
    <citation type="journal article" date="2020" name="Stud. Mycol.">
        <title>101 Dothideomycetes genomes: a test case for predicting lifestyles and emergence of pathogens.</title>
        <authorList>
            <person name="Haridas S."/>
            <person name="Albert R."/>
            <person name="Binder M."/>
            <person name="Bloem J."/>
            <person name="Labutti K."/>
            <person name="Salamov A."/>
            <person name="Andreopoulos B."/>
            <person name="Baker S."/>
            <person name="Barry K."/>
            <person name="Bills G."/>
            <person name="Bluhm B."/>
            <person name="Cannon C."/>
            <person name="Castanera R."/>
            <person name="Culley D."/>
            <person name="Daum C."/>
            <person name="Ezra D."/>
            <person name="Gonzalez J."/>
            <person name="Henrissat B."/>
            <person name="Kuo A."/>
            <person name="Liang C."/>
            <person name="Lipzen A."/>
            <person name="Lutzoni F."/>
            <person name="Magnuson J."/>
            <person name="Mondo S."/>
            <person name="Nolan M."/>
            <person name="Ohm R."/>
            <person name="Pangilinan J."/>
            <person name="Park H.-J."/>
            <person name="Ramirez L."/>
            <person name="Alfaro M."/>
            <person name="Sun H."/>
            <person name="Tritt A."/>
            <person name="Yoshinaga Y."/>
            <person name="Zwiers L.-H."/>
            <person name="Turgeon B."/>
            <person name="Goodwin S."/>
            <person name="Spatafora J."/>
            <person name="Crous P."/>
            <person name="Grigoriev I."/>
        </authorList>
    </citation>
    <scope>NUCLEOTIDE SEQUENCE</scope>
    <source>
        <strain evidence="1">CBS 269.34</strain>
    </source>
</reference>
<dbReference type="EMBL" id="MU004186">
    <property type="protein sequence ID" value="KAF2497942.1"/>
    <property type="molecule type" value="Genomic_DNA"/>
</dbReference>
<keyword evidence="2" id="KW-1185">Reference proteome</keyword>
<evidence type="ECO:0000313" key="1">
    <source>
        <dbReference type="EMBL" id="KAF2497942.1"/>
    </source>
</evidence>
<accession>A0A6A6R0Q5</accession>
<dbReference type="Proteomes" id="UP000799750">
    <property type="component" value="Unassembled WGS sequence"/>
</dbReference>
<evidence type="ECO:0000313" key="2">
    <source>
        <dbReference type="Proteomes" id="UP000799750"/>
    </source>
</evidence>